<dbReference type="PANTHER" id="PTHR12774">
    <property type="entry name" value="PEROXISOMAL BIOGENESIS FACTOR 19"/>
    <property type="match status" value="1"/>
</dbReference>
<proteinExistence type="predicted"/>
<feature type="compositionally biased region" description="Polar residues" evidence="1">
    <location>
        <begin position="220"/>
        <end position="234"/>
    </location>
</feature>
<accession>A0A1L9VNW7</accession>
<evidence type="ECO:0000313" key="2">
    <source>
        <dbReference type="EMBL" id="OJJ85617.1"/>
    </source>
</evidence>
<feature type="region of interest" description="Disordered" evidence="1">
    <location>
        <begin position="1"/>
        <end position="250"/>
    </location>
</feature>
<feature type="compositionally biased region" description="Polar residues" evidence="1">
    <location>
        <begin position="1"/>
        <end position="10"/>
    </location>
</feature>
<dbReference type="OrthoDB" id="21292at2759"/>
<dbReference type="Proteomes" id="UP000184300">
    <property type="component" value="Unassembled WGS sequence"/>
</dbReference>
<reference evidence="3" key="1">
    <citation type="journal article" date="2017" name="Genome Biol.">
        <title>Comparative genomics reveals high biological diversity and specific adaptations in the industrially and medically important fungal genus Aspergillus.</title>
        <authorList>
            <person name="de Vries R.P."/>
            <person name="Riley R."/>
            <person name="Wiebenga A."/>
            <person name="Aguilar-Osorio G."/>
            <person name="Amillis S."/>
            <person name="Uchima C.A."/>
            <person name="Anderluh G."/>
            <person name="Asadollahi M."/>
            <person name="Askin M."/>
            <person name="Barry K."/>
            <person name="Battaglia E."/>
            <person name="Bayram O."/>
            <person name="Benocci T."/>
            <person name="Braus-Stromeyer S.A."/>
            <person name="Caldana C."/>
            <person name="Canovas D."/>
            <person name="Cerqueira G.C."/>
            <person name="Chen F."/>
            <person name="Chen W."/>
            <person name="Choi C."/>
            <person name="Clum A."/>
            <person name="Dos Santos R.A."/>
            <person name="Damasio A.R."/>
            <person name="Diallinas G."/>
            <person name="Emri T."/>
            <person name="Fekete E."/>
            <person name="Flipphi M."/>
            <person name="Freyberg S."/>
            <person name="Gallo A."/>
            <person name="Gournas C."/>
            <person name="Habgood R."/>
            <person name="Hainaut M."/>
            <person name="Harispe M.L."/>
            <person name="Henrissat B."/>
            <person name="Hilden K.S."/>
            <person name="Hope R."/>
            <person name="Hossain A."/>
            <person name="Karabika E."/>
            <person name="Karaffa L."/>
            <person name="Karanyi Z."/>
            <person name="Krasevec N."/>
            <person name="Kuo A."/>
            <person name="Kusch H."/>
            <person name="LaButti K."/>
            <person name="Lagendijk E.L."/>
            <person name="Lapidus A."/>
            <person name="Levasseur A."/>
            <person name="Lindquist E."/>
            <person name="Lipzen A."/>
            <person name="Logrieco A.F."/>
            <person name="MacCabe A."/>
            <person name="Maekelae M.R."/>
            <person name="Malavazi I."/>
            <person name="Melin P."/>
            <person name="Meyer V."/>
            <person name="Mielnichuk N."/>
            <person name="Miskei M."/>
            <person name="Molnar A.P."/>
            <person name="Mule G."/>
            <person name="Ngan C.Y."/>
            <person name="Orejas M."/>
            <person name="Orosz E."/>
            <person name="Ouedraogo J.P."/>
            <person name="Overkamp K.M."/>
            <person name="Park H.-S."/>
            <person name="Perrone G."/>
            <person name="Piumi F."/>
            <person name="Punt P.J."/>
            <person name="Ram A.F."/>
            <person name="Ramon A."/>
            <person name="Rauscher S."/>
            <person name="Record E."/>
            <person name="Riano-Pachon D.M."/>
            <person name="Robert V."/>
            <person name="Roehrig J."/>
            <person name="Ruller R."/>
            <person name="Salamov A."/>
            <person name="Salih N.S."/>
            <person name="Samson R.A."/>
            <person name="Sandor E."/>
            <person name="Sanguinetti M."/>
            <person name="Schuetze T."/>
            <person name="Sepcic K."/>
            <person name="Shelest E."/>
            <person name="Sherlock G."/>
            <person name="Sophianopoulou V."/>
            <person name="Squina F.M."/>
            <person name="Sun H."/>
            <person name="Susca A."/>
            <person name="Todd R.B."/>
            <person name="Tsang A."/>
            <person name="Unkles S.E."/>
            <person name="van de Wiele N."/>
            <person name="van Rossen-Uffink D."/>
            <person name="Oliveira J.V."/>
            <person name="Vesth T.C."/>
            <person name="Visser J."/>
            <person name="Yu J.-H."/>
            <person name="Zhou M."/>
            <person name="Andersen M.R."/>
            <person name="Archer D.B."/>
            <person name="Baker S.E."/>
            <person name="Benoit I."/>
            <person name="Brakhage A.A."/>
            <person name="Braus G.H."/>
            <person name="Fischer R."/>
            <person name="Frisvad J.C."/>
            <person name="Goldman G.H."/>
            <person name="Houbraken J."/>
            <person name="Oakley B."/>
            <person name="Pocsi I."/>
            <person name="Scazzocchio C."/>
            <person name="Seiboth B."/>
            <person name="vanKuyk P.A."/>
            <person name="Wortman J."/>
            <person name="Dyer P.S."/>
            <person name="Grigoriev I.V."/>
        </authorList>
    </citation>
    <scope>NUCLEOTIDE SEQUENCE [LARGE SCALE GENOMIC DNA]</scope>
    <source>
        <strain evidence="3">CBS 516.65</strain>
    </source>
</reference>
<evidence type="ECO:0000313" key="3">
    <source>
        <dbReference type="Proteomes" id="UP000184300"/>
    </source>
</evidence>
<dbReference type="PANTHER" id="PTHR12774:SF2">
    <property type="entry name" value="PEROXISOMAL BIOGENESIS FACTOR 19"/>
    <property type="match status" value="1"/>
</dbReference>
<organism evidence="2 3">
    <name type="scientific">Aspergillus glaucus CBS 516.65</name>
    <dbReference type="NCBI Taxonomy" id="1160497"/>
    <lineage>
        <taxon>Eukaryota</taxon>
        <taxon>Fungi</taxon>
        <taxon>Dikarya</taxon>
        <taxon>Ascomycota</taxon>
        <taxon>Pezizomycotina</taxon>
        <taxon>Eurotiomycetes</taxon>
        <taxon>Eurotiomycetidae</taxon>
        <taxon>Eurotiales</taxon>
        <taxon>Aspergillaceae</taxon>
        <taxon>Aspergillus</taxon>
        <taxon>Aspergillus subgen. Aspergillus</taxon>
    </lineage>
</organism>
<feature type="compositionally biased region" description="Low complexity" evidence="1">
    <location>
        <begin position="119"/>
        <end position="133"/>
    </location>
</feature>
<keyword evidence="3" id="KW-1185">Reference proteome</keyword>
<dbReference type="EMBL" id="KV878894">
    <property type="protein sequence ID" value="OJJ85617.1"/>
    <property type="molecule type" value="Genomic_DNA"/>
</dbReference>
<gene>
    <name evidence="2" type="ORF">ASPGLDRAFT_81310</name>
</gene>
<feature type="compositionally biased region" description="Acidic residues" evidence="1">
    <location>
        <begin position="43"/>
        <end position="69"/>
    </location>
</feature>
<dbReference type="GO" id="GO:0045046">
    <property type="term" value="P:protein import into peroxisome membrane"/>
    <property type="evidence" value="ECO:0007669"/>
    <property type="project" value="TreeGrafter"/>
</dbReference>
<dbReference type="Pfam" id="PF04614">
    <property type="entry name" value="Pex19"/>
    <property type="match status" value="1"/>
</dbReference>
<dbReference type="InterPro" id="IPR038322">
    <property type="entry name" value="Pex19_C_sf"/>
</dbReference>
<dbReference type="InterPro" id="IPR006708">
    <property type="entry name" value="Pex19"/>
</dbReference>
<dbReference type="GO" id="GO:0033328">
    <property type="term" value="F:peroxisome membrane targeting sequence binding"/>
    <property type="evidence" value="ECO:0007669"/>
    <property type="project" value="TreeGrafter"/>
</dbReference>
<sequence>MDQSTSTSIQPEKPHDATSAAPSEGKQPQPTPPVKVEQAAQKDEEDDDDDDDDEDDEESDLDDLDEVLDDFSNPANANKQKQPENAPPQPTTTTTTENEPGNDGEFDEQAFMKQLEQDMASMMSQAQQESGSSDNKEFQDTVEQGADAFAKQLEDSGVPPGDFLKQLLAEVMAEEGGDKDKSGGAGGAGKGASNSSADAKANKANAQAAAAAAAAEKSPESFNETIQRTMNRMQESGEKATAAASEDDDVPDEVLLQLLKALESTSSGNEDDIQKMFMGFMEKVSSKDILYEPLKELEGKFEPWIAEKKGKGELSDEDVKRYQMQTQIVKDVVAKFEEPGYSDEDPKCREWVWERMQEMQNAGNPPDELIPNPLAEMSGAGGQGAVPPDCVPQ</sequence>
<evidence type="ECO:0000256" key="1">
    <source>
        <dbReference type="SAM" id="MobiDB-lite"/>
    </source>
</evidence>
<protein>
    <submittedName>
        <fullName evidence="2">Uncharacterized protein</fullName>
    </submittedName>
</protein>
<dbReference type="RefSeq" id="XP_022402315.1">
    <property type="nucleotide sequence ID" value="XM_022550110.1"/>
</dbReference>
<dbReference type="AlphaFoldDB" id="A0A1L9VNW7"/>
<dbReference type="Gene3D" id="1.20.120.900">
    <property type="entry name" value="Pex19, mPTS binding domain"/>
    <property type="match status" value="1"/>
</dbReference>
<feature type="region of interest" description="Disordered" evidence="1">
    <location>
        <begin position="359"/>
        <end position="393"/>
    </location>
</feature>
<dbReference type="VEuPathDB" id="FungiDB:ASPGLDRAFT_81310"/>
<dbReference type="STRING" id="1160497.A0A1L9VNW7"/>
<dbReference type="GO" id="GO:0005778">
    <property type="term" value="C:peroxisomal membrane"/>
    <property type="evidence" value="ECO:0007669"/>
    <property type="project" value="TreeGrafter"/>
</dbReference>
<name>A0A1L9VNW7_ASPGL</name>
<feature type="compositionally biased region" description="Low complexity" evidence="1">
    <location>
        <begin position="191"/>
        <end position="216"/>
    </location>
</feature>
<dbReference type="GeneID" id="34466370"/>